<feature type="transmembrane region" description="Helical" evidence="6">
    <location>
        <begin position="80"/>
        <end position="99"/>
    </location>
</feature>
<protein>
    <submittedName>
        <fullName evidence="7">AI-2E family transporter</fullName>
    </submittedName>
</protein>
<dbReference type="Proteomes" id="UP001218412">
    <property type="component" value="Chromosome"/>
</dbReference>
<feature type="transmembrane region" description="Helical" evidence="6">
    <location>
        <begin position="48"/>
        <end position="68"/>
    </location>
</feature>
<dbReference type="EMBL" id="CP067134">
    <property type="protein sequence ID" value="WCR10154.1"/>
    <property type="molecule type" value="Genomic_DNA"/>
</dbReference>
<organism evidence="7 8">
    <name type="scientific">Paracoccus stylophorae</name>
    <dbReference type="NCBI Taxonomy" id="659350"/>
    <lineage>
        <taxon>Bacteria</taxon>
        <taxon>Pseudomonadati</taxon>
        <taxon>Pseudomonadota</taxon>
        <taxon>Alphaproteobacteria</taxon>
        <taxon>Rhodobacterales</taxon>
        <taxon>Paracoccaceae</taxon>
        <taxon>Paracoccus</taxon>
    </lineage>
</organism>
<feature type="transmembrane region" description="Helical" evidence="6">
    <location>
        <begin position="318"/>
        <end position="348"/>
    </location>
</feature>
<evidence type="ECO:0000256" key="1">
    <source>
        <dbReference type="ARBA" id="ARBA00004141"/>
    </source>
</evidence>
<keyword evidence="3 6" id="KW-0812">Transmembrane</keyword>
<proteinExistence type="inferred from homology"/>
<feature type="transmembrane region" description="Helical" evidence="6">
    <location>
        <begin position="259"/>
        <end position="277"/>
    </location>
</feature>
<keyword evidence="5 6" id="KW-0472">Membrane</keyword>
<comment type="similarity">
    <text evidence="2">Belongs to the autoinducer-2 exporter (AI-2E) (TC 2.A.86) family.</text>
</comment>
<dbReference type="PANTHER" id="PTHR21716:SF62">
    <property type="entry name" value="TRANSPORT PROTEIN YDBI-RELATED"/>
    <property type="match status" value="1"/>
</dbReference>
<accession>A0ABY7SSZ9</accession>
<sequence>MTTSPRDTHEPGDAAGLSRRHNVPFATIIAVFAIAALMAAIWMWSHVLLMAFAAILVAIALRGGATLLHRWTGLGFKPGVLITALVAVAVIVAAFGAAGPSVSRQFNQLLSSLPEAWQQVNDWLGNSSIGQFIERRIDAGGGSAPEAATGSLPSVFGYLTGTITTVFGVLADLVLMLTIAIFLALDGPTYRGGFLHLVPLSYRDRAGRVVDECGSALGRWMGGQALDMLIVALLTGAGLWLLGVPLALVLGLIAGLTNIIPVIGPFMSGIPAVMFALTQGVDQALYVTLLFLVIQQIEGNVLMPMIQQSAANLPPVLTVLAIVAFGGMFGLFGVILATPLLLVSIILVKRLYVEDVLGDRLSK</sequence>
<evidence type="ECO:0000256" key="5">
    <source>
        <dbReference type="ARBA" id="ARBA00023136"/>
    </source>
</evidence>
<evidence type="ECO:0000313" key="7">
    <source>
        <dbReference type="EMBL" id="WCR10154.1"/>
    </source>
</evidence>
<dbReference type="RefSeq" id="WP_272858213.1">
    <property type="nucleotide sequence ID" value="NZ_CP067134.1"/>
</dbReference>
<comment type="subcellular location">
    <subcellularLocation>
        <location evidence="1">Membrane</location>
        <topology evidence="1">Multi-pass membrane protein</topology>
    </subcellularLocation>
</comment>
<gene>
    <name evidence="7" type="ORF">JHW45_13935</name>
</gene>
<dbReference type="PANTHER" id="PTHR21716">
    <property type="entry name" value="TRANSMEMBRANE PROTEIN"/>
    <property type="match status" value="1"/>
</dbReference>
<keyword evidence="8" id="KW-1185">Reference proteome</keyword>
<feature type="transmembrane region" description="Helical" evidence="6">
    <location>
        <begin position="155"/>
        <end position="185"/>
    </location>
</feature>
<evidence type="ECO:0000256" key="2">
    <source>
        <dbReference type="ARBA" id="ARBA00009773"/>
    </source>
</evidence>
<feature type="transmembrane region" description="Helical" evidence="6">
    <location>
        <begin position="284"/>
        <end position="306"/>
    </location>
</feature>
<evidence type="ECO:0000256" key="3">
    <source>
        <dbReference type="ARBA" id="ARBA00022692"/>
    </source>
</evidence>
<evidence type="ECO:0000256" key="6">
    <source>
        <dbReference type="SAM" id="Phobius"/>
    </source>
</evidence>
<name>A0ABY7SSZ9_9RHOB</name>
<keyword evidence="4 6" id="KW-1133">Transmembrane helix</keyword>
<dbReference type="InterPro" id="IPR002549">
    <property type="entry name" value="AI-2E-like"/>
</dbReference>
<evidence type="ECO:0000313" key="8">
    <source>
        <dbReference type="Proteomes" id="UP001218412"/>
    </source>
</evidence>
<reference evidence="7 8" key="1">
    <citation type="submission" date="2021-01" db="EMBL/GenBank/DDBJ databases">
        <title>Biogeographic distribution of Paracoccus.</title>
        <authorList>
            <person name="Hollensteiner J."/>
            <person name="Leineberger J."/>
            <person name="Brinkhoff T."/>
            <person name="Daniel R."/>
        </authorList>
    </citation>
    <scope>NUCLEOTIDE SEQUENCE [LARGE SCALE GENOMIC DNA]</scope>
    <source>
        <strain evidence="7 8">LMG25392</strain>
    </source>
</reference>
<feature type="transmembrane region" description="Helical" evidence="6">
    <location>
        <begin position="23"/>
        <end position="42"/>
    </location>
</feature>
<evidence type="ECO:0000256" key="4">
    <source>
        <dbReference type="ARBA" id="ARBA00022989"/>
    </source>
</evidence>
<feature type="transmembrane region" description="Helical" evidence="6">
    <location>
        <begin position="229"/>
        <end position="253"/>
    </location>
</feature>
<dbReference type="Pfam" id="PF01594">
    <property type="entry name" value="AI-2E_transport"/>
    <property type="match status" value="1"/>
</dbReference>